<protein>
    <recommendedName>
        <fullName evidence="3">DUF1223-domain-containing protein</fullName>
    </recommendedName>
</protein>
<evidence type="ECO:0000313" key="1">
    <source>
        <dbReference type="EMBL" id="KIW12789.1"/>
    </source>
</evidence>
<evidence type="ECO:0000313" key="2">
    <source>
        <dbReference type="Proteomes" id="UP000053328"/>
    </source>
</evidence>
<dbReference type="EMBL" id="KN847497">
    <property type="protein sequence ID" value="KIW12789.1"/>
    <property type="molecule type" value="Genomic_DNA"/>
</dbReference>
<dbReference type="InterPro" id="IPR010634">
    <property type="entry name" value="DUF1223"/>
</dbReference>
<dbReference type="VEuPathDB" id="FungiDB:PV08_07976"/>
<dbReference type="PANTHER" id="PTHR36057:SF1">
    <property type="entry name" value="LIPOPROTEIN LIPID ATTACHMENT SITE-LIKE PROTEIN, PUTATIVE (DUF1223)-RELATED"/>
    <property type="match status" value="1"/>
</dbReference>
<evidence type="ECO:0008006" key="3">
    <source>
        <dbReference type="Google" id="ProtNLM"/>
    </source>
</evidence>
<keyword evidence="2" id="KW-1185">Reference proteome</keyword>
<dbReference type="RefSeq" id="XP_016233005.1">
    <property type="nucleotide sequence ID" value="XM_016382302.1"/>
</dbReference>
<reference evidence="1 2" key="1">
    <citation type="submission" date="2015-01" db="EMBL/GenBank/DDBJ databases">
        <title>The Genome Sequence of Exophiala spinifera CBS89968.</title>
        <authorList>
            <consortium name="The Broad Institute Genomics Platform"/>
            <person name="Cuomo C."/>
            <person name="de Hoog S."/>
            <person name="Gorbushina A."/>
            <person name="Stielow B."/>
            <person name="Teixiera M."/>
            <person name="Abouelleil A."/>
            <person name="Chapman S.B."/>
            <person name="Priest M."/>
            <person name="Young S.K."/>
            <person name="Wortman J."/>
            <person name="Nusbaum C."/>
            <person name="Birren B."/>
        </authorList>
    </citation>
    <scope>NUCLEOTIDE SEQUENCE [LARGE SCALE GENOMIC DNA]</scope>
    <source>
        <strain evidence="1 2">CBS 89968</strain>
    </source>
</reference>
<dbReference type="Pfam" id="PF06764">
    <property type="entry name" value="DUF1223"/>
    <property type="match status" value="1"/>
</dbReference>
<dbReference type="GeneID" id="27335059"/>
<dbReference type="SUPFAM" id="SSF52833">
    <property type="entry name" value="Thioredoxin-like"/>
    <property type="match status" value="1"/>
</dbReference>
<gene>
    <name evidence="1" type="ORF">PV08_07976</name>
</gene>
<dbReference type="HOGENOM" id="CLU_065609_2_0_1"/>
<dbReference type="PANTHER" id="PTHR36057">
    <property type="match status" value="1"/>
</dbReference>
<dbReference type="Proteomes" id="UP000053328">
    <property type="component" value="Unassembled WGS sequence"/>
</dbReference>
<dbReference type="InterPro" id="IPR036249">
    <property type="entry name" value="Thioredoxin-like_sf"/>
</dbReference>
<name>A0A0D2BNT8_9EURO</name>
<sequence>MASFFNLFKRRKVPLACVMSLDQGHVHTQACFVEIMPLSVVELFQSQGCQSCPPALPLIHDATNNPNLLLLTFDVTYWNPSSGWEDTFGSSQWDARQRQYVTKWGRNGLFTPQIVVDGLSDGIGSTRDEVNNIIAQAMEKRNGITWALGIDRIGNELRLASEIPEADMVYDVLVVTYDPEVQTVKVGKGPNKGKKVPHRNVVKEIAKIGEWKGGIESIALPQFRRDGFERVALVQGGMGGPILAALKL</sequence>
<dbReference type="OrthoDB" id="938668at2759"/>
<dbReference type="AlphaFoldDB" id="A0A0D2BNT8"/>
<proteinExistence type="predicted"/>
<organism evidence="1 2">
    <name type="scientific">Exophiala spinifera</name>
    <dbReference type="NCBI Taxonomy" id="91928"/>
    <lineage>
        <taxon>Eukaryota</taxon>
        <taxon>Fungi</taxon>
        <taxon>Dikarya</taxon>
        <taxon>Ascomycota</taxon>
        <taxon>Pezizomycotina</taxon>
        <taxon>Eurotiomycetes</taxon>
        <taxon>Chaetothyriomycetidae</taxon>
        <taxon>Chaetothyriales</taxon>
        <taxon>Herpotrichiellaceae</taxon>
        <taxon>Exophiala</taxon>
    </lineage>
</organism>
<accession>A0A0D2BNT8</accession>